<evidence type="ECO:0000256" key="11">
    <source>
        <dbReference type="PROSITE-ProRule" id="PRU01360"/>
    </source>
</evidence>
<keyword evidence="6" id="KW-0408">Iron</keyword>
<dbReference type="InterPro" id="IPR039426">
    <property type="entry name" value="TonB-dep_rcpt-like"/>
</dbReference>
<dbReference type="PANTHER" id="PTHR32552:SF81">
    <property type="entry name" value="TONB-DEPENDENT OUTER MEMBRANE RECEPTOR"/>
    <property type="match status" value="1"/>
</dbReference>
<keyword evidence="5 11" id="KW-0812">Transmembrane</keyword>
<dbReference type="Pfam" id="PF07715">
    <property type="entry name" value="Plug"/>
    <property type="match status" value="1"/>
</dbReference>
<comment type="subcellular location">
    <subcellularLocation>
        <location evidence="1 11">Cell outer membrane</location>
        <topology evidence="1 11">Multi-pass membrane protein</topology>
    </subcellularLocation>
</comment>
<dbReference type="Proteomes" id="UP001595840">
    <property type="component" value="Unassembled WGS sequence"/>
</dbReference>
<evidence type="ECO:0000259" key="14">
    <source>
        <dbReference type="Pfam" id="PF07715"/>
    </source>
</evidence>
<comment type="similarity">
    <text evidence="11 12">Belongs to the TonB-dependent receptor family.</text>
</comment>
<sequence>MQSRARFPKARLSLAIALLSPLAAIPLTGMAESLLFEEIVVTAQKREQNAMDVPIAVNTFSNKDMENTGALTLSDIDAYIPGFDVGGGVTQSTLSIRGVTSPSISAGGDPSVAAFYDDAYLPSAATTIAFSDMAQIDVLKGPQGTLFGRNAAAGAVVMVPNKPGEELEAFVSAKLGNYGLVRTEAMFNAPLSDTVLVRANILSNQRDGYVDNVAGRDSGEQDNLNARLSLLWNISEATSLQLSYDWDKVDNSPRTAIGFSDLALNTDPFSRKVANDVINGEETRDMYAVSSKLTHEFNDQFSLKWINSYRAFETTNREEEDGTAVATAYLDTNNMFDNDILYEELQLNFIGDKFSGVVGVNYSVENVNQTTRVTALGDSVTTLVTQDLTSNPMLQGMIYQGTVAAVNQQTAPAVQAGLMTQAEADAIAAAQADQSLAALDAIDHLWDPNDWATFTTLLGVGPLPQDDPYYDAVAQSLGTSMLFGLSRAGQQWQESVLNEGKFVNYGIFADGEFSVTDDFRVLAGLRYSNDKKDFSWQVPGVDFNRATLPGTTPIEPVVFRTGDGYVVGDQIIEASETWSKVTGRLVGQYNINDDVMTFLSYATGYKSGGFDSLDQSTADTPIEPEEVTNIELGIKGDLFDGKARVQFSYFDMEIDGRQRSVESKPPGQVNALPRVINGDQQFNGFEITFDWLPTDTVRLGLVTTIRDQESSWEPFYNALGELQSDKETATTDTAYTLTFDWAPEVSFGSVNWHADYVYAENNAESDPAAITSVNIGGVDTPIPYFGEDSKLLNSRLGWTSNDGHYEVALWGHNLLNNKVTNSLGGRTLDVFGTGYLDISAPRTYGIDLRYNL</sequence>
<dbReference type="EMBL" id="JBHSCX010000020">
    <property type="protein sequence ID" value="MFC4363497.1"/>
    <property type="molecule type" value="Genomic_DNA"/>
</dbReference>
<evidence type="ECO:0000256" key="10">
    <source>
        <dbReference type="ARBA" id="ARBA00023237"/>
    </source>
</evidence>
<evidence type="ECO:0000256" key="6">
    <source>
        <dbReference type="ARBA" id="ARBA00023004"/>
    </source>
</evidence>
<keyword evidence="15" id="KW-0675">Receptor</keyword>
<evidence type="ECO:0000256" key="7">
    <source>
        <dbReference type="ARBA" id="ARBA00023065"/>
    </source>
</evidence>
<dbReference type="InterPro" id="IPR000531">
    <property type="entry name" value="Beta-barrel_TonB"/>
</dbReference>
<protein>
    <submittedName>
        <fullName evidence="15">TonB-dependent receptor</fullName>
    </submittedName>
</protein>
<evidence type="ECO:0000313" key="15">
    <source>
        <dbReference type="EMBL" id="MFC4363497.1"/>
    </source>
</evidence>
<evidence type="ECO:0000256" key="3">
    <source>
        <dbReference type="ARBA" id="ARBA00022452"/>
    </source>
</evidence>
<comment type="caution">
    <text evidence="15">The sequence shown here is derived from an EMBL/GenBank/DDBJ whole genome shotgun (WGS) entry which is preliminary data.</text>
</comment>
<feature type="domain" description="TonB-dependent receptor plug" evidence="14">
    <location>
        <begin position="50"/>
        <end position="155"/>
    </location>
</feature>
<dbReference type="PANTHER" id="PTHR32552">
    <property type="entry name" value="FERRICHROME IRON RECEPTOR-RELATED"/>
    <property type="match status" value="1"/>
</dbReference>
<organism evidence="15 16">
    <name type="scientific">Simiduia curdlanivorans</name>
    <dbReference type="NCBI Taxonomy" id="1492769"/>
    <lineage>
        <taxon>Bacteria</taxon>
        <taxon>Pseudomonadati</taxon>
        <taxon>Pseudomonadota</taxon>
        <taxon>Gammaproteobacteria</taxon>
        <taxon>Cellvibrionales</taxon>
        <taxon>Cellvibrionaceae</taxon>
        <taxon>Simiduia</taxon>
    </lineage>
</organism>
<dbReference type="RefSeq" id="WP_290261354.1">
    <property type="nucleotide sequence ID" value="NZ_JAUFQG010000004.1"/>
</dbReference>
<evidence type="ECO:0000256" key="5">
    <source>
        <dbReference type="ARBA" id="ARBA00022692"/>
    </source>
</evidence>
<gene>
    <name evidence="15" type="ORF">ACFOX3_14375</name>
</gene>
<reference evidence="16" key="1">
    <citation type="journal article" date="2019" name="Int. J. Syst. Evol. Microbiol.">
        <title>The Global Catalogue of Microorganisms (GCM) 10K type strain sequencing project: providing services to taxonomists for standard genome sequencing and annotation.</title>
        <authorList>
            <consortium name="The Broad Institute Genomics Platform"/>
            <consortium name="The Broad Institute Genome Sequencing Center for Infectious Disease"/>
            <person name="Wu L."/>
            <person name="Ma J."/>
        </authorList>
    </citation>
    <scope>NUCLEOTIDE SEQUENCE [LARGE SCALE GENOMIC DNA]</scope>
    <source>
        <strain evidence="16">CECT 8570</strain>
    </source>
</reference>
<evidence type="ECO:0000259" key="13">
    <source>
        <dbReference type="Pfam" id="PF00593"/>
    </source>
</evidence>
<keyword evidence="2 11" id="KW-0813">Transport</keyword>
<evidence type="ECO:0000256" key="9">
    <source>
        <dbReference type="ARBA" id="ARBA00023136"/>
    </source>
</evidence>
<evidence type="ECO:0000313" key="16">
    <source>
        <dbReference type="Proteomes" id="UP001595840"/>
    </source>
</evidence>
<dbReference type="Gene3D" id="2.40.170.20">
    <property type="entry name" value="TonB-dependent receptor, beta-barrel domain"/>
    <property type="match status" value="2"/>
</dbReference>
<feature type="domain" description="TonB-dependent receptor-like beta-barrel" evidence="13">
    <location>
        <begin position="489"/>
        <end position="814"/>
    </location>
</feature>
<dbReference type="SUPFAM" id="SSF56935">
    <property type="entry name" value="Porins"/>
    <property type="match status" value="1"/>
</dbReference>
<proteinExistence type="inferred from homology"/>
<dbReference type="InterPro" id="IPR036942">
    <property type="entry name" value="Beta-barrel_TonB_sf"/>
</dbReference>
<accession>A0ABV8V8P3</accession>
<evidence type="ECO:0000256" key="12">
    <source>
        <dbReference type="RuleBase" id="RU003357"/>
    </source>
</evidence>
<dbReference type="InterPro" id="IPR012910">
    <property type="entry name" value="Plug_dom"/>
</dbReference>
<name>A0ABV8V8P3_9GAMM</name>
<keyword evidence="3 11" id="KW-1134">Transmembrane beta strand</keyword>
<evidence type="ECO:0000256" key="2">
    <source>
        <dbReference type="ARBA" id="ARBA00022448"/>
    </source>
</evidence>
<keyword evidence="16" id="KW-1185">Reference proteome</keyword>
<evidence type="ECO:0000256" key="1">
    <source>
        <dbReference type="ARBA" id="ARBA00004571"/>
    </source>
</evidence>
<dbReference type="PROSITE" id="PS52016">
    <property type="entry name" value="TONB_DEPENDENT_REC_3"/>
    <property type="match status" value="1"/>
</dbReference>
<evidence type="ECO:0000256" key="4">
    <source>
        <dbReference type="ARBA" id="ARBA00022496"/>
    </source>
</evidence>
<keyword evidence="4" id="KW-0410">Iron transport</keyword>
<keyword evidence="10 11" id="KW-0998">Cell outer membrane</keyword>
<evidence type="ECO:0000256" key="8">
    <source>
        <dbReference type="ARBA" id="ARBA00023077"/>
    </source>
</evidence>
<keyword evidence="9 11" id="KW-0472">Membrane</keyword>
<keyword evidence="7" id="KW-0406">Ion transport</keyword>
<dbReference type="Pfam" id="PF00593">
    <property type="entry name" value="TonB_dep_Rec_b-barrel"/>
    <property type="match status" value="1"/>
</dbReference>
<keyword evidence="8 12" id="KW-0798">TonB box</keyword>